<evidence type="ECO:0000313" key="2">
    <source>
        <dbReference type="Proteomes" id="UP000401081"/>
    </source>
</evidence>
<organism evidence="1 2">
    <name type="scientific">Kluyvera cryocrescens</name>
    <name type="common">Kluyvera citrophila</name>
    <dbReference type="NCBI Taxonomy" id="580"/>
    <lineage>
        <taxon>Bacteria</taxon>
        <taxon>Pseudomonadati</taxon>
        <taxon>Pseudomonadota</taxon>
        <taxon>Gammaproteobacteria</taxon>
        <taxon>Enterobacterales</taxon>
        <taxon>Enterobacteriaceae</taxon>
        <taxon>Kluyvera</taxon>
    </lineage>
</organism>
<proteinExistence type="predicted"/>
<gene>
    <name evidence="1" type="ORF">NCTC12993_03687</name>
</gene>
<protein>
    <submittedName>
        <fullName evidence="1">Uncharacterized protein</fullName>
    </submittedName>
</protein>
<keyword evidence="2" id="KW-1185">Reference proteome</keyword>
<sequence>MQPNNDLYAIAASYDAVCAQCFKDVVALSFRHIHQRDAQSGGAVVDALNVGGSPQCLQDACGLARFRTRSAFSGRFAT</sequence>
<accession>A0A485B3X8</accession>
<dbReference type="AlphaFoldDB" id="A0A485B3X8"/>
<name>A0A485B3X8_KLUCR</name>
<dbReference type="EMBL" id="CAADJD010000020">
    <property type="protein sequence ID" value="VFS67346.1"/>
    <property type="molecule type" value="Genomic_DNA"/>
</dbReference>
<evidence type="ECO:0000313" key="1">
    <source>
        <dbReference type="EMBL" id="VFS67346.1"/>
    </source>
</evidence>
<reference evidence="1 2" key="1">
    <citation type="submission" date="2019-03" db="EMBL/GenBank/DDBJ databases">
        <authorList>
            <consortium name="Pathogen Informatics"/>
        </authorList>
    </citation>
    <scope>NUCLEOTIDE SEQUENCE [LARGE SCALE GENOMIC DNA]</scope>
    <source>
        <strain evidence="1 2">NCTC12993</strain>
    </source>
</reference>
<dbReference type="Proteomes" id="UP000401081">
    <property type="component" value="Unassembled WGS sequence"/>
</dbReference>